<name>A0AAD4G9U1_BOLED</name>
<sequence>MTSTPTAGHSSCGNLSQSSTHGMDVPCFRQRIACPCCSQRILVLSSAMAASGVSNREPVFICGGNSPFSYIASQRLIFDTETRLFYEFPRFKSTLIRAPSSSDPITCVTLTNTHIVSLSYHVDRTIHYNSPMALVFSASPMKELYFFIPKFDRGPPDSLHFPCIDLTLPNHTSTDAVLPITIDSHDITVVNHVPLDLKPSKERHIVFSDDGHVRGLWIFGVPDDCSWDSLADALTMRFTIDASRDKCVAVLGQISVPLWKRLERLILIHHFLFDLARGMICYDRNVTPAEDDDGPAVITYIK</sequence>
<protein>
    <submittedName>
        <fullName evidence="2">Uncharacterized protein</fullName>
    </submittedName>
</protein>
<keyword evidence="3" id="KW-1185">Reference proteome</keyword>
<dbReference type="AlphaFoldDB" id="A0AAD4G9U1"/>
<dbReference type="EMBL" id="WHUW01000054">
    <property type="protein sequence ID" value="KAF8430998.1"/>
    <property type="molecule type" value="Genomic_DNA"/>
</dbReference>
<accession>A0AAD4G9U1</accession>
<comment type="caution">
    <text evidence="2">The sequence shown here is derived from an EMBL/GenBank/DDBJ whole genome shotgun (WGS) entry which is preliminary data.</text>
</comment>
<dbReference type="Proteomes" id="UP001194468">
    <property type="component" value="Unassembled WGS sequence"/>
</dbReference>
<proteinExistence type="predicted"/>
<gene>
    <name evidence="2" type="ORF">L210DRAFT_3764385</name>
    <name evidence="1" type="ORF">L210DRAFT_3766703</name>
</gene>
<reference evidence="2" key="2">
    <citation type="journal article" date="2020" name="Nat. Commun.">
        <title>Large-scale genome sequencing of mycorrhizal fungi provides insights into the early evolution of symbiotic traits.</title>
        <authorList>
            <person name="Miyauchi S."/>
            <person name="Kiss E."/>
            <person name="Kuo A."/>
            <person name="Drula E."/>
            <person name="Kohler A."/>
            <person name="Sanchez-Garcia M."/>
            <person name="Morin E."/>
            <person name="Andreopoulos B."/>
            <person name="Barry K.W."/>
            <person name="Bonito G."/>
            <person name="Buee M."/>
            <person name="Carver A."/>
            <person name="Chen C."/>
            <person name="Cichocki N."/>
            <person name="Clum A."/>
            <person name="Culley D."/>
            <person name="Crous P.W."/>
            <person name="Fauchery L."/>
            <person name="Girlanda M."/>
            <person name="Hayes R.D."/>
            <person name="Keri Z."/>
            <person name="LaButti K."/>
            <person name="Lipzen A."/>
            <person name="Lombard V."/>
            <person name="Magnuson J."/>
            <person name="Maillard F."/>
            <person name="Murat C."/>
            <person name="Nolan M."/>
            <person name="Ohm R.A."/>
            <person name="Pangilinan J."/>
            <person name="Pereira M.F."/>
            <person name="Perotto S."/>
            <person name="Peter M."/>
            <person name="Pfister S."/>
            <person name="Riley R."/>
            <person name="Sitrit Y."/>
            <person name="Stielow J.B."/>
            <person name="Szollosi G."/>
            <person name="Zifcakova L."/>
            <person name="Stursova M."/>
            <person name="Spatafora J.W."/>
            <person name="Tedersoo L."/>
            <person name="Vaario L.M."/>
            <person name="Yamada A."/>
            <person name="Yan M."/>
            <person name="Wang P."/>
            <person name="Xu J."/>
            <person name="Bruns T."/>
            <person name="Baldrian P."/>
            <person name="Vilgalys R."/>
            <person name="Dunand C."/>
            <person name="Henrissat B."/>
            <person name="Grigoriev I.V."/>
            <person name="Hibbett D."/>
            <person name="Nagy L.G."/>
            <person name="Martin F.M."/>
        </authorList>
    </citation>
    <scope>NUCLEOTIDE SEQUENCE</scope>
    <source>
        <strain evidence="2">BED1</strain>
    </source>
</reference>
<organism evidence="2 3">
    <name type="scientific">Boletus edulis BED1</name>
    <dbReference type="NCBI Taxonomy" id="1328754"/>
    <lineage>
        <taxon>Eukaryota</taxon>
        <taxon>Fungi</taxon>
        <taxon>Dikarya</taxon>
        <taxon>Basidiomycota</taxon>
        <taxon>Agaricomycotina</taxon>
        <taxon>Agaricomycetes</taxon>
        <taxon>Agaricomycetidae</taxon>
        <taxon>Boletales</taxon>
        <taxon>Boletineae</taxon>
        <taxon>Boletaceae</taxon>
        <taxon>Boletoideae</taxon>
        <taxon>Boletus</taxon>
    </lineage>
</organism>
<evidence type="ECO:0000313" key="3">
    <source>
        <dbReference type="Proteomes" id="UP001194468"/>
    </source>
</evidence>
<evidence type="ECO:0000313" key="2">
    <source>
        <dbReference type="EMBL" id="KAF8430998.1"/>
    </source>
</evidence>
<reference evidence="2" key="1">
    <citation type="submission" date="2019-10" db="EMBL/GenBank/DDBJ databases">
        <authorList>
            <consortium name="DOE Joint Genome Institute"/>
            <person name="Kuo A."/>
            <person name="Miyauchi S."/>
            <person name="Kiss E."/>
            <person name="Drula E."/>
            <person name="Kohler A."/>
            <person name="Sanchez-Garcia M."/>
            <person name="Andreopoulos B."/>
            <person name="Barry K.W."/>
            <person name="Bonito G."/>
            <person name="Buee M."/>
            <person name="Carver A."/>
            <person name="Chen C."/>
            <person name="Cichocki N."/>
            <person name="Clum A."/>
            <person name="Culley D."/>
            <person name="Crous P.W."/>
            <person name="Fauchery L."/>
            <person name="Girlanda M."/>
            <person name="Hayes R."/>
            <person name="Keri Z."/>
            <person name="LaButti K."/>
            <person name="Lipzen A."/>
            <person name="Lombard V."/>
            <person name="Magnuson J."/>
            <person name="Maillard F."/>
            <person name="Morin E."/>
            <person name="Murat C."/>
            <person name="Nolan M."/>
            <person name="Ohm R."/>
            <person name="Pangilinan J."/>
            <person name="Pereira M."/>
            <person name="Perotto S."/>
            <person name="Peter M."/>
            <person name="Riley R."/>
            <person name="Sitrit Y."/>
            <person name="Stielow B."/>
            <person name="Szollosi G."/>
            <person name="Zifcakova L."/>
            <person name="Stursova M."/>
            <person name="Spatafora J.W."/>
            <person name="Tedersoo L."/>
            <person name="Vaario L.-M."/>
            <person name="Yamada A."/>
            <person name="Yan M."/>
            <person name="Wang P."/>
            <person name="Xu J."/>
            <person name="Bruns T."/>
            <person name="Baldrian P."/>
            <person name="Vilgalys R."/>
            <person name="Henrissat B."/>
            <person name="Grigoriev I.V."/>
            <person name="Hibbett D."/>
            <person name="Nagy L.G."/>
            <person name="Martin F.M."/>
        </authorList>
    </citation>
    <scope>NUCLEOTIDE SEQUENCE</scope>
    <source>
        <strain evidence="2">BED1</strain>
    </source>
</reference>
<dbReference type="EMBL" id="WHUW01000180">
    <property type="protein sequence ID" value="KAF8419227.1"/>
    <property type="molecule type" value="Genomic_DNA"/>
</dbReference>
<evidence type="ECO:0000313" key="1">
    <source>
        <dbReference type="EMBL" id="KAF8419227.1"/>
    </source>
</evidence>